<dbReference type="SUPFAM" id="SSF88713">
    <property type="entry name" value="Glycoside hydrolase/deacetylase"/>
    <property type="match status" value="1"/>
</dbReference>
<evidence type="ECO:0000313" key="6">
    <source>
        <dbReference type="EMBL" id="MDQ0470570.1"/>
    </source>
</evidence>
<keyword evidence="7" id="KW-1185">Reference proteome</keyword>
<dbReference type="Proteomes" id="UP001242480">
    <property type="component" value="Unassembled WGS sequence"/>
</dbReference>
<protein>
    <submittedName>
        <fullName evidence="6">Hopanoid biosynthesis associated protein HpnK</fullName>
    </submittedName>
</protein>
<sequence length="259" mass="27745">MELAHRGGILTSASLMVGAAAAEAAVAIARRLPSLRVGLHLVLVEDRPVLPPAAIPDLVDADGLFRRDLVRAGAAMFCLPSVRRQLAAEITAQFEAYRATGLPLDHVDAHQHYHLHPTVAALILAIGPRYGMRALRVPAEPARVLRAVEPGAGRGAGLITAPWSRLLARRARRRGVIAPDQVFGLAWTGAMTGERVRGLIERLPPGVTEIYAHPAIAGSFTRAAPGYRYPEELAALTDPATRALVEERRVRLCGFGDLG</sequence>
<evidence type="ECO:0000313" key="7">
    <source>
        <dbReference type="Proteomes" id="UP001242480"/>
    </source>
</evidence>
<accession>A0ABU0J8G5</accession>
<evidence type="ECO:0000256" key="5">
    <source>
        <dbReference type="ARBA" id="ARBA00023277"/>
    </source>
</evidence>
<organism evidence="6 7">
    <name type="scientific">Labrys wisconsinensis</name>
    <dbReference type="NCBI Taxonomy" id="425677"/>
    <lineage>
        <taxon>Bacteria</taxon>
        <taxon>Pseudomonadati</taxon>
        <taxon>Pseudomonadota</taxon>
        <taxon>Alphaproteobacteria</taxon>
        <taxon>Hyphomicrobiales</taxon>
        <taxon>Xanthobacteraceae</taxon>
        <taxon>Labrys</taxon>
    </lineage>
</organism>
<evidence type="ECO:0000256" key="4">
    <source>
        <dbReference type="ARBA" id="ARBA00022842"/>
    </source>
</evidence>
<comment type="caution">
    <text evidence="6">The sequence shown here is derived from an EMBL/GenBank/DDBJ whole genome shotgun (WGS) entry which is preliminary data.</text>
</comment>
<keyword evidence="5" id="KW-0119">Carbohydrate metabolism</keyword>
<proteinExistence type="predicted"/>
<dbReference type="EMBL" id="JAUSVX010000006">
    <property type="protein sequence ID" value="MDQ0470570.1"/>
    <property type="molecule type" value="Genomic_DNA"/>
</dbReference>
<dbReference type="PANTHER" id="PTHR31609:SF1">
    <property type="entry name" value="CARBOHYDRATE DEACETYLASE"/>
    <property type="match status" value="1"/>
</dbReference>
<dbReference type="NCBIfam" id="TIGR03473">
    <property type="entry name" value="HpnK"/>
    <property type="match status" value="1"/>
</dbReference>
<dbReference type="InterPro" id="IPR011330">
    <property type="entry name" value="Glyco_hydro/deAcase_b/a-brl"/>
</dbReference>
<name>A0ABU0J8G5_9HYPH</name>
<reference evidence="6 7" key="1">
    <citation type="submission" date="2023-07" db="EMBL/GenBank/DDBJ databases">
        <title>Genomic Encyclopedia of Type Strains, Phase IV (KMG-IV): sequencing the most valuable type-strain genomes for metagenomic binning, comparative biology and taxonomic classification.</title>
        <authorList>
            <person name="Goeker M."/>
        </authorList>
    </citation>
    <scope>NUCLEOTIDE SEQUENCE [LARGE SCALE GENOMIC DNA]</scope>
    <source>
        <strain evidence="6 7">DSM 19619</strain>
    </source>
</reference>
<dbReference type="InterPro" id="IPR017836">
    <property type="entry name" value="Hopanoid_biosynth-assoc_HpnK"/>
</dbReference>
<gene>
    <name evidence="6" type="ORF">QO011_003589</name>
</gene>
<keyword evidence="4" id="KW-0460">Magnesium</keyword>
<evidence type="ECO:0000256" key="1">
    <source>
        <dbReference type="ARBA" id="ARBA00001946"/>
    </source>
</evidence>
<dbReference type="PANTHER" id="PTHR31609">
    <property type="entry name" value="YDJC DEACETYLASE FAMILY MEMBER"/>
    <property type="match status" value="1"/>
</dbReference>
<keyword evidence="3" id="KW-0378">Hydrolase</keyword>
<dbReference type="InterPro" id="IPR006879">
    <property type="entry name" value="YdjC-like"/>
</dbReference>
<keyword evidence="2" id="KW-0479">Metal-binding</keyword>
<dbReference type="Gene3D" id="3.20.20.370">
    <property type="entry name" value="Glycoside hydrolase/deacetylase"/>
    <property type="match status" value="1"/>
</dbReference>
<evidence type="ECO:0000256" key="3">
    <source>
        <dbReference type="ARBA" id="ARBA00022801"/>
    </source>
</evidence>
<comment type="cofactor">
    <cofactor evidence="1">
        <name>Mg(2+)</name>
        <dbReference type="ChEBI" id="CHEBI:18420"/>
    </cofactor>
</comment>
<dbReference type="Pfam" id="PF04794">
    <property type="entry name" value="YdjC"/>
    <property type="match status" value="1"/>
</dbReference>
<evidence type="ECO:0000256" key="2">
    <source>
        <dbReference type="ARBA" id="ARBA00022723"/>
    </source>
</evidence>